<sequence>MEKSPLIYLSPSYTVFYSDILFNSLIINRSLVFTSVHGVMNVNT</sequence>
<organism evidence="1 2">
    <name type="scientific">Mucilaginibacter pineti</name>
    <dbReference type="NCBI Taxonomy" id="1391627"/>
    <lineage>
        <taxon>Bacteria</taxon>
        <taxon>Pseudomonadati</taxon>
        <taxon>Bacteroidota</taxon>
        <taxon>Sphingobacteriia</taxon>
        <taxon>Sphingobacteriales</taxon>
        <taxon>Sphingobacteriaceae</taxon>
        <taxon>Mucilaginibacter</taxon>
    </lineage>
</organism>
<keyword evidence="2" id="KW-1185">Reference proteome</keyword>
<evidence type="ECO:0000313" key="2">
    <source>
        <dbReference type="Proteomes" id="UP000199072"/>
    </source>
</evidence>
<reference evidence="1 2" key="1">
    <citation type="submission" date="2016-10" db="EMBL/GenBank/DDBJ databases">
        <authorList>
            <person name="de Groot N.N."/>
        </authorList>
    </citation>
    <scope>NUCLEOTIDE SEQUENCE [LARGE SCALE GENOMIC DNA]</scope>
    <source>
        <strain evidence="1 2">47C3B</strain>
    </source>
</reference>
<dbReference type="EMBL" id="FNAI01000008">
    <property type="protein sequence ID" value="SDE70525.1"/>
    <property type="molecule type" value="Genomic_DNA"/>
</dbReference>
<accession>A0A1G7F4Q0</accession>
<dbReference type="Proteomes" id="UP000199072">
    <property type="component" value="Unassembled WGS sequence"/>
</dbReference>
<proteinExistence type="predicted"/>
<protein>
    <submittedName>
        <fullName evidence="1">Uncharacterized protein</fullName>
    </submittedName>
</protein>
<evidence type="ECO:0000313" key="1">
    <source>
        <dbReference type="EMBL" id="SDE70525.1"/>
    </source>
</evidence>
<dbReference type="AlphaFoldDB" id="A0A1G7F4Q0"/>
<gene>
    <name evidence="1" type="ORF">SAMN05216464_108280</name>
</gene>
<name>A0A1G7F4Q0_9SPHI</name>